<dbReference type="PANTHER" id="PTHR30632">
    <property type="entry name" value="MOLYBDATE-BINDING PERIPLASMIC PROTEIN"/>
    <property type="match status" value="1"/>
</dbReference>
<evidence type="ECO:0000313" key="2">
    <source>
        <dbReference type="Proteomes" id="UP000246058"/>
    </source>
</evidence>
<dbReference type="InterPro" id="IPR050682">
    <property type="entry name" value="ModA/WtpA"/>
</dbReference>
<name>A0A2U8VWE7_9HYPH</name>
<dbReference type="RefSeq" id="WP_109952677.1">
    <property type="nucleotide sequence ID" value="NZ_CP029551.1"/>
</dbReference>
<dbReference type="KEGG" id="meti:DK427_19325"/>
<organism evidence="1 2">
    <name type="scientific">Methylobacterium radiodurans</name>
    <dbReference type="NCBI Taxonomy" id="2202828"/>
    <lineage>
        <taxon>Bacteria</taxon>
        <taxon>Pseudomonadati</taxon>
        <taxon>Pseudomonadota</taxon>
        <taxon>Alphaproteobacteria</taxon>
        <taxon>Hyphomicrobiales</taxon>
        <taxon>Methylobacteriaceae</taxon>
        <taxon>Methylobacterium</taxon>
    </lineage>
</organism>
<evidence type="ECO:0008006" key="3">
    <source>
        <dbReference type="Google" id="ProtNLM"/>
    </source>
</evidence>
<reference evidence="1 2" key="1">
    <citation type="submission" date="2018-05" db="EMBL/GenBank/DDBJ databases">
        <title>Complete Genome Sequence of Methylobacterium sp. 17Sr1-43.</title>
        <authorList>
            <person name="Srinivasan S."/>
        </authorList>
    </citation>
    <scope>NUCLEOTIDE SEQUENCE [LARGE SCALE GENOMIC DNA]</scope>
    <source>
        <strain evidence="1 2">17Sr1-43</strain>
    </source>
</reference>
<evidence type="ECO:0000313" key="1">
    <source>
        <dbReference type="EMBL" id="AWN37611.1"/>
    </source>
</evidence>
<keyword evidence="2" id="KW-1185">Reference proteome</keyword>
<gene>
    <name evidence="1" type="ORF">DK427_19325</name>
</gene>
<dbReference type="PANTHER" id="PTHR30632:SF11">
    <property type="entry name" value="BLR4797 PROTEIN"/>
    <property type="match status" value="1"/>
</dbReference>
<dbReference type="Pfam" id="PF13531">
    <property type="entry name" value="SBP_bac_11"/>
    <property type="match status" value="1"/>
</dbReference>
<dbReference type="GO" id="GO:0030973">
    <property type="term" value="F:molybdate ion binding"/>
    <property type="evidence" value="ECO:0007669"/>
    <property type="project" value="TreeGrafter"/>
</dbReference>
<dbReference type="Gene3D" id="3.40.190.10">
    <property type="entry name" value="Periplasmic binding protein-like II"/>
    <property type="match status" value="2"/>
</dbReference>
<proteinExistence type="predicted"/>
<dbReference type="OrthoDB" id="8216219at2"/>
<protein>
    <recommendedName>
        <fullName evidence="3">ABC transporter substrate-binding protein</fullName>
    </recommendedName>
</protein>
<dbReference type="AlphaFoldDB" id="A0A2U8VWE7"/>
<dbReference type="GO" id="GO:0015689">
    <property type="term" value="P:molybdate ion transport"/>
    <property type="evidence" value="ECO:0007669"/>
    <property type="project" value="TreeGrafter"/>
</dbReference>
<sequence>MTATSTTAAELTVMISGGFALAYQEVVPAFERATGIAVTTLSGASQGTGPKTIRAQLDRGTHVDVVILSNEGLHALVEAGLIVEGSPVELATAPLAAAVRAGTRRPDIGSVEALTRTLLEARLVVMPGSTSGLFILNEVLPRLGIAGTVRSKVFPRGTESAAALAAGEADIALGPISELVNIAGIEPVGPLPDAVQLVQTFTAAITRSSRDPEAAALLTGFLGSDQTTAAIQAMGMEPVRDRAAP</sequence>
<dbReference type="SUPFAM" id="SSF53850">
    <property type="entry name" value="Periplasmic binding protein-like II"/>
    <property type="match status" value="1"/>
</dbReference>
<accession>A0A2U8VWE7</accession>
<dbReference type="Proteomes" id="UP000246058">
    <property type="component" value="Chromosome"/>
</dbReference>
<dbReference type="EMBL" id="CP029551">
    <property type="protein sequence ID" value="AWN37611.1"/>
    <property type="molecule type" value="Genomic_DNA"/>
</dbReference>